<evidence type="ECO:0000313" key="9">
    <source>
        <dbReference type="Proteomes" id="UP000551501"/>
    </source>
</evidence>
<feature type="domain" description="DUF202" evidence="7">
    <location>
        <begin position="14"/>
        <end position="80"/>
    </location>
</feature>
<evidence type="ECO:0000256" key="2">
    <source>
        <dbReference type="ARBA" id="ARBA00022475"/>
    </source>
</evidence>
<dbReference type="PANTHER" id="PTHR34187:SF2">
    <property type="entry name" value="DUF202 DOMAIN-CONTAINING PROTEIN"/>
    <property type="match status" value="1"/>
</dbReference>
<evidence type="ECO:0000259" key="7">
    <source>
        <dbReference type="Pfam" id="PF02656"/>
    </source>
</evidence>
<gene>
    <name evidence="8" type="ORF">BKA16_000131</name>
</gene>
<accession>A0A840EXC7</accession>
<keyword evidence="5 6" id="KW-0472">Membrane</keyword>
<feature type="transmembrane region" description="Helical" evidence="6">
    <location>
        <begin position="56"/>
        <end position="76"/>
    </location>
</feature>
<dbReference type="GO" id="GO:0005886">
    <property type="term" value="C:plasma membrane"/>
    <property type="evidence" value="ECO:0007669"/>
    <property type="project" value="UniProtKB-SubCell"/>
</dbReference>
<protein>
    <submittedName>
        <fullName evidence="8">Putative membrane protein</fullName>
    </submittedName>
</protein>
<name>A0A840EXC7_9ACTN</name>
<comment type="caution">
    <text evidence="8">The sequence shown here is derived from an EMBL/GenBank/DDBJ whole genome shotgun (WGS) entry which is preliminary data.</text>
</comment>
<keyword evidence="9" id="KW-1185">Reference proteome</keyword>
<evidence type="ECO:0000256" key="3">
    <source>
        <dbReference type="ARBA" id="ARBA00022692"/>
    </source>
</evidence>
<evidence type="ECO:0000256" key="6">
    <source>
        <dbReference type="SAM" id="Phobius"/>
    </source>
</evidence>
<keyword evidence="3 6" id="KW-0812">Transmembrane</keyword>
<comment type="subcellular location">
    <subcellularLocation>
        <location evidence="1">Cell membrane</location>
        <topology evidence="1">Multi-pass membrane protein</topology>
    </subcellularLocation>
</comment>
<dbReference type="InterPro" id="IPR052053">
    <property type="entry name" value="IM_YidH-like"/>
</dbReference>
<dbReference type="RefSeq" id="WP_183368756.1">
    <property type="nucleotide sequence ID" value="NZ_BAABHL010000113.1"/>
</dbReference>
<sequence>MSEQSPPPGAVDARFTLAAERTLLAWLRTALGLVAAGVAVLHVVGEFASPALQTALGIVLIVLGIASAVVGSWRWYRVTHSLENGGPMPAPIGIWLLIGGLVVVSVAFIFVR</sequence>
<dbReference type="Pfam" id="PF02656">
    <property type="entry name" value="DUF202"/>
    <property type="match status" value="1"/>
</dbReference>
<evidence type="ECO:0000256" key="5">
    <source>
        <dbReference type="ARBA" id="ARBA00023136"/>
    </source>
</evidence>
<dbReference type="Proteomes" id="UP000551501">
    <property type="component" value="Unassembled WGS sequence"/>
</dbReference>
<dbReference type="PANTHER" id="PTHR34187">
    <property type="entry name" value="FGR18P"/>
    <property type="match status" value="1"/>
</dbReference>
<evidence type="ECO:0000256" key="4">
    <source>
        <dbReference type="ARBA" id="ARBA00022989"/>
    </source>
</evidence>
<proteinExistence type="predicted"/>
<feature type="transmembrane region" description="Helical" evidence="6">
    <location>
        <begin position="88"/>
        <end position="111"/>
    </location>
</feature>
<keyword evidence="4 6" id="KW-1133">Transmembrane helix</keyword>
<organism evidence="8 9">
    <name type="scientific">Gordonia humi</name>
    <dbReference type="NCBI Taxonomy" id="686429"/>
    <lineage>
        <taxon>Bacteria</taxon>
        <taxon>Bacillati</taxon>
        <taxon>Actinomycetota</taxon>
        <taxon>Actinomycetes</taxon>
        <taxon>Mycobacteriales</taxon>
        <taxon>Gordoniaceae</taxon>
        <taxon>Gordonia</taxon>
    </lineage>
</organism>
<dbReference type="EMBL" id="JACIFP010000001">
    <property type="protein sequence ID" value="MBB4133579.1"/>
    <property type="molecule type" value="Genomic_DNA"/>
</dbReference>
<keyword evidence="2" id="KW-1003">Cell membrane</keyword>
<dbReference type="InterPro" id="IPR003807">
    <property type="entry name" value="DUF202"/>
</dbReference>
<reference evidence="8 9" key="1">
    <citation type="submission" date="2020-08" db="EMBL/GenBank/DDBJ databases">
        <title>Sequencing the genomes of 1000 actinobacteria strains.</title>
        <authorList>
            <person name="Klenk H.-P."/>
        </authorList>
    </citation>
    <scope>NUCLEOTIDE SEQUENCE [LARGE SCALE GENOMIC DNA]</scope>
    <source>
        <strain evidence="8 9">DSM 45298</strain>
    </source>
</reference>
<dbReference type="AlphaFoldDB" id="A0A840EXC7"/>
<evidence type="ECO:0000313" key="8">
    <source>
        <dbReference type="EMBL" id="MBB4133579.1"/>
    </source>
</evidence>
<feature type="transmembrane region" description="Helical" evidence="6">
    <location>
        <begin position="23"/>
        <end position="44"/>
    </location>
</feature>
<evidence type="ECO:0000256" key="1">
    <source>
        <dbReference type="ARBA" id="ARBA00004651"/>
    </source>
</evidence>